<protein>
    <submittedName>
        <fullName evidence="2">Uncharacterized protein</fullName>
    </submittedName>
</protein>
<name>A0A9W9A0K8_9AGAR</name>
<evidence type="ECO:0000313" key="2">
    <source>
        <dbReference type="EMBL" id="KAJ4470777.1"/>
    </source>
</evidence>
<sequence length="57" mass="6459">MTKKMLMSNHNTVWICSWNPLYTGHSLRIGGTTHYLNKGVPPNVVKSLGRYRSQTPS</sequence>
<reference evidence="2" key="1">
    <citation type="submission" date="2022-08" db="EMBL/GenBank/DDBJ databases">
        <title>A Global Phylogenomic Analysis of the Shiitake Genus Lentinula.</title>
        <authorList>
            <consortium name="DOE Joint Genome Institute"/>
            <person name="Sierra-Patev S."/>
            <person name="Min B."/>
            <person name="Naranjo-Ortiz M."/>
            <person name="Looney B."/>
            <person name="Konkel Z."/>
            <person name="Slot J.C."/>
            <person name="Sakamoto Y."/>
            <person name="Steenwyk J.L."/>
            <person name="Rokas A."/>
            <person name="Carro J."/>
            <person name="Camarero S."/>
            <person name="Ferreira P."/>
            <person name="Molpeceres G."/>
            <person name="Ruiz-Duenas F.J."/>
            <person name="Serrano A."/>
            <person name="Henrissat B."/>
            <person name="Drula E."/>
            <person name="Hughes K.W."/>
            <person name="Mata J.L."/>
            <person name="Ishikawa N.K."/>
            <person name="Vargas-Isla R."/>
            <person name="Ushijima S."/>
            <person name="Smith C.A."/>
            <person name="Ahrendt S."/>
            <person name="Andreopoulos W."/>
            <person name="He G."/>
            <person name="Labutti K."/>
            <person name="Lipzen A."/>
            <person name="Ng V."/>
            <person name="Riley R."/>
            <person name="Sandor L."/>
            <person name="Barry K."/>
            <person name="Martinez A.T."/>
            <person name="Xiao Y."/>
            <person name="Gibbons J.G."/>
            <person name="Terashima K."/>
            <person name="Grigoriev I.V."/>
            <person name="Hibbett D.S."/>
        </authorList>
    </citation>
    <scope>NUCLEOTIDE SEQUENCE</scope>
    <source>
        <strain evidence="2">JLM2183</strain>
    </source>
</reference>
<proteinExistence type="predicted"/>
<gene>
    <name evidence="2" type="ORF">J3R30DRAFT_3530312</name>
</gene>
<organism evidence="2 3">
    <name type="scientific">Lentinula aciculospora</name>
    <dbReference type="NCBI Taxonomy" id="153920"/>
    <lineage>
        <taxon>Eukaryota</taxon>
        <taxon>Fungi</taxon>
        <taxon>Dikarya</taxon>
        <taxon>Basidiomycota</taxon>
        <taxon>Agaricomycotina</taxon>
        <taxon>Agaricomycetes</taxon>
        <taxon>Agaricomycetidae</taxon>
        <taxon>Agaricales</taxon>
        <taxon>Marasmiineae</taxon>
        <taxon>Omphalotaceae</taxon>
        <taxon>Lentinula</taxon>
    </lineage>
</organism>
<evidence type="ECO:0000256" key="1">
    <source>
        <dbReference type="ARBA" id="ARBA00023172"/>
    </source>
</evidence>
<dbReference type="EMBL" id="JAOTPV010000024">
    <property type="protein sequence ID" value="KAJ4470777.1"/>
    <property type="molecule type" value="Genomic_DNA"/>
</dbReference>
<accession>A0A9W9A0K8</accession>
<dbReference type="AlphaFoldDB" id="A0A9W9A0K8"/>
<comment type="caution">
    <text evidence="2">The sequence shown here is derived from an EMBL/GenBank/DDBJ whole genome shotgun (WGS) entry which is preliminary data.</text>
</comment>
<dbReference type="OrthoDB" id="3254696at2759"/>
<evidence type="ECO:0000313" key="3">
    <source>
        <dbReference type="Proteomes" id="UP001150266"/>
    </source>
</evidence>
<dbReference type="Gene3D" id="1.10.443.10">
    <property type="entry name" value="Intergrase catalytic core"/>
    <property type="match status" value="1"/>
</dbReference>
<dbReference type="GO" id="GO:0015074">
    <property type="term" value="P:DNA integration"/>
    <property type="evidence" value="ECO:0007669"/>
    <property type="project" value="InterPro"/>
</dbReference>
<dbReference type="Proteomes" id="UP001150266">
    <property type="component" value="Unassembled WGS sequence"/>
</dbReference>
<keyword evidence="3" id="KW-1185">Reference proteome</keyword>
<dbReference type="InterPro" id="IPR013762">
    <property type="entry name" value="Integrase-like_cat_sf"/>
</dbReference>
<dbReference type="SUPFAM" id="SSF56349">
    <property type="entry name" value="DNA breaking-rejoining enzymes"/>
    <property type="match status" value="1"/>
</dbReference>
<dbReference type="InterPro" id="IPR011010">
    <property type="entry name" value="DNA_brk_join_enz"/>
</dbReference>
<keyword evidence="1" id="KW-0233">DNA recombination</keyword>
<dbReference type="GO" id="GO:0006310">
    <property type="term" value="P:DNA recombination"/>
    <property type="evidence" value="ECO:0007669"/>
    <property type="project" value="UniProtKB-KW"/>
</dbReference>
<dbReference type="GO" id="GO:0003677">
    <property type="term" value="F:DNA binding"/>
    <property type="evidence" value="ECO:0007669"/>
    <property type="project" value="InterPro"/>
</dbReference>